<dbReference type="AlphaFoldDB" id="A0A815QN52"/>
<dbReference type="Proteomes" id="UP000663887">
    <property type="component" value="Unassembled WGS sequence"/>
</dbReference>
<dbReference type="OrthoDB" id="444255at2759"/>
<evidence type="ECO:0000259" key="6">
    <source>
        <dbReference type="Pfam" id="PF04991"/>
    </source>
</evidence>
<dbReference type="GO" id="GO:0016020">
    <property type="term" value="C:membrane"/>
    <property type="evidence" value="ECO:0007669"/>
    <property type="project" value="UniProtKB-SubCell"/>
</dbReference>
<dbReference type="Proteomes" id="UP000663824">
    <property type="component" value="Unassembled WGS sequence"/>
</dbReference>
<dbReference type="EMBL" id="CAJOBF010000033">
    <property type="protein sequence ID" value="CAF3729096.1"/>
    <property type="molecule type" value="Genomic_DNA"/>
</dbReference>
<dbReference type="InterPro" id="IPR007074">
    <property type="entry name" value="LicD/FKTN/FKRP_NTP_transf"/>
</dbReference>
<feature type="transmembrane region" description="Helical" evidence="5">
    <location>
        <begin position="12"/>
        <end position="31"/>
    </location>
</feature>
<evidence type="ECO:0000313" key="11">
    <source>
        <dbReference type="EMBL" id="CAF2175163.1"/>
    </source>
</evidence>
<evidence type="ECO:0000313" key="17">
    <source>
        <dbReference type="Proteomes" id="UP000663855"/>
    </source>
</evidence>
<evidence type="ECO:0000256" key="3">
    <source>
        <dbReference type="ARBA" id="ARBA00022989"/>
    </source>
</evidence>
<dbReference type="Proteomes" id="UP000663856">
    <property type="component" value="Unassembled WGS sequence"/>
</dbReference>
<evidence type="ECO:0000313" key="16">
    <source>
        <dbReference type="EMBL" id="CAF3940179.1"/>
    </source>
</evidence>
<sequence length="490" mass="57982">MGLTSLIYQNKSVILFCLVTYILFWLTIATFQQSTNRNKNQQLRRLKYRSDSTFSFILDGLLPLKVNLLLIDPYVLQYLFIDQFSFDKLEKELITFGIIDEFVEKFLQSFQGNNFSINISKNDLSNHKISTDHIFIEYKQKIIHLAVFHKYKSFYLIEENTISLSTNIQLSYGDTLRAVEPTEIAVHEYSFFYPRDVSHFLWLYETSKFLHCSQVLANRMENEFHLYQNTSQLNVTVVPMRNIAYALNKLKKHYWLAGGTLLGWYRHCGLIPFTQDADFGLFAEEYDESIRNHFLGNPITYLWGALGLVNDSLEFRLYTGRFTLDLFWAYREGDHRWCGYQVQRAKFRRTLPLLETVCSCDLFGSRFSIPCSPIDYLDGEYGIDKWKNPLEKNYTWVNMKFHSLWDDISWMYATRLYTRQGKLRRDKVAIDWISKHFNYSLTSIPSFLNILPNEPVVLPPLKTKLVYGSPIKRKKIKKKRFKSSHRNQIK</sequence>
<dbReference type="EMBL" id="CAJNRG010000248">
    <property type="protein sequence ID" value="CAF1988101.1"/>
    <property type="molecule type" value="Genomic_DNA"/>
</dbReference>
<dbReference type="EMBL" id="CAJNOV010011828">
    <property type="protein sequence ID" value="CAF1464319.1"/>
    <property type="molecule type" value="Genomic_DNA"/>
</dbReference>
<reference evidence="7" key="1">
    <citation type="submission" date="2021-02" db="EMBL/GenBank/DDBJ databases">
        <authorList>
            <person name="Nowell W R."/>
        </authorList>
    </citation>
    <scope>NUCLEOTIDE SEQUENCE</scope>
</reference>
<evidence type="ECO:0000256" key="5">
    <source>
        <dbReference type="SAM" id="Phobius"/>
    </source>
</evidence>
<dbReference type="EMBL" id="CAJOBH010000636">
    <property type="protein sequence ID" value="CAF3807190.1"/>
    <property type="molecule type" value="Genomic_DNA"/>
</dbReference>
<dbReference type="Proteomes" id="UP000676336">
    <property type="component" value="Unassembled WGS sequence"/>
</dbReference>
<evidence type="ECO:0000313" key="12">
    <source>
        <dbReference type="EMBL" id="CAF3729096.1"/>
    </source>
</evidence>
<evidence type="ECO:0000313" key="15">
    <source>
        <dbReference type="EMBL" id="CAF3833213.1"/>
    </source>
</evidence>
<dbReference type="EMBL" id="CAJOBI010000589">
    <property type="protein sequence ID" value="CAF3833213.1"/>
    <property type="molecule type" value="Genomic_DNA"/>
</dbReference>
<keyword evidence="3 5" id="KW-1133">Transmembrane helix</keyword>
<dbReference type="EMBL" id="CAJNOW010011149">
    <property type="protein sequence ID" value="CAF1594182.1"/>
    <property type="molecule type" value="Genomic_DNA"/>
</dbReference>
<keyword evidence="18" id="KW-1185">Reference proteome</keyword>
<evidence type="ECO:0000313" key="14">
    <source>
        <dbReference type="EMBL" id="CAF3822122.1"/>
    </source>
</evidence>
<dbReference type="Proteomes" id="UP000663855">
    <property type="component" value="Unassembled WGS sequence"/>
</dbReference>
<keyword evidence="4 5" id="KW-0472">Membrane</keyword>
<dbReference type="PANTHER" id="PTHR15407">
    <property type="entry name" value="FUKUTIN-RELATED"/>
    <property type="match status" value="1"/>
</dbReference>
<dbReference type="PANTHER" id="PTHR15407:SF28">
    <property type="entry name" value="RIBITOL-5-PHOSPHATE TRANSFERASE FKTN"/>
    <property type="match status" value="1"/>
</dbReference>
<evidence type="ECO:0000313" key="10">
    <source>
        <dbReference type="EMBL" id="CAF2117653.1"/>
    </source>
</evidence>
<dbReference type="EMBL" id="CAJOBG010001565">
    <property type="protein sequence ID" value="CAF3940179.1"/>
    <property type="molecule type" value="Genomic_DNA"/>
</dbReference>
<evidence type="ECO:0000313" key="8">
    <source>
        <dbReference type="EMBL" id="CAF1594182.1"/>
    </source>
</evidence>
<evidence type="ECO:0000256" key="2">
    <source>
        <dbReference type="ARBA" id="ARBA00022692"/>
    </source>
</evidence>
<name>A0A815QN52_9BILA</name>
<evidence type="ECO:0000313" key="13">
    <source>
        <dbReference type="EMBL" id="CAF3807190.1"/>
    </source>
</evidence>
<keyword evidence="2 5" id="KW-0812">Transmembrane</keyword>
<protein>
    <recommendedName>
        <fullName evidence="6">LicD/FKTN/FKRP nucleotidyltransferase domain-containing protein</fullName>
    </recommendedName>
</protein>
<evidence type="ECO:0000256" key="4">
    <source>
        <dbReference type="ARBA" id="ARBA00023136"/>
    </source>
</evidence>
<dbReference type="EMBL" id="CAJNRF010010171">
    <property type="protein sequence ID" value="CAF2117653.1"/>
    <property type="molecule type" value="Genomic_DNA"/>
</dbReference>
<dbReference type="EMBL" id="CAJOBJ010000431">
    <property type="protein sequence ID" value="CAF3822122.1"/>
    <property type="molecule type" value="Genomic_DNA"/>
</dbReference>
<dbReference type="InterPro" id="IPR009644">
    <property type="entry name" value="FKTN/MNN4/W02B3.4-1"/>
</dbReference>
<dbReference type="Pfam" id="PF04991">
    <property type="entry name" value="LicD"/>
    <property type="match status" value="1"/>
</dbReference>
<evidence type="ECO:0000313" key="18">
    <source>
        <dbReference type="Proteomes" id="UP000663866"/>
    </source>
</evidence>
<organism evidence="7 17">
    <name type="scientific">Rotaria magnacalcarata</name>
    <dbReference type="NCBI Taxonomy" id="392030"/>
    <lineage>
        <taxon>Eukaryota</taxon>
        <taxon>Metazoa</taxon>
        <taxon>Spiralia</taxon>
        <taxon>Gnathifera</taxon>
        <taxon>Rotifera</taxon>
        <taxon>Eurotatoria</taxon>
        <taxon>Bdelloidea</taxon>
        <taxon>Philodinida</taxon>
        <taxon>Philodinidae</taxon>
        <taxon>Rotaria</taxon>
    </lineage>
</organism>
<evidence type="ECO:0000313" key="9">
    <source>
        <dbReference type="EMBL" id="CAF1988101.1"/>
    </source>
</evidence>
<evidence type="ECO:0000313" key="7">
    <source>
        <dbReference type="EMBL" id="CAF1464319.1"/>
    </source>
</evidence>
<dbReference type="Proteomes" id="UP000663866">
    <property type="component" value="Unassembled WGS sequence"/>
</dbReference>
<dbReference type="Proteomes" id="UP000663834">
    <property type="component" value="Unassembled WGS sequence"/>
</dbReference>
<dbReference type="Proteomes" id="UP000663842">
    <property type="component" value="Unassembled WGS sequence"/>
</dbReference>
<comment type="subcellular location">
    <subcellularLocation>
        <location evidence="1">Membrane</location>
        <topology evidence="1">Single-pass membrane protein</topology>
    </subcellularLocation>
</comment>
<dbReference type="EMBL" id="CAJNRE010018723">
    <property type="protein sequence ID" value="CAF2175163.1"/>
    <property type="molecule type" value="Genomic_DNA"/>
</dbReference>
<dbReference type="Proteomes" id="UP000681720">
    <property type="component" value="Unassembled WGS sequence"/>
</dbReference>
<feature type="domain" description="LicD/FKTN/FKRP nucleotidyltransferase" evidence="6">
    <location>
        <begin position="253"/>
        <end position="288"/>
    </location>
</feature>
<dbReference type="GO" id="GO:0009100">
    <property type="term" value="P:glycoprotein metabolic process"/>
    <property type="evidence" value="ECO:0007669"/>
    <property type="project" value="UniProtKB-ARBA"/>
</dbReference>
<accession>A0A815QN52</accession>
<proteinExistence type="predicted"/>
<gene>
    <name evidence="13" type="ORF">BYL167_LOCUS3332</name>
    <name evidence="7" type="ORF">CJN711_LOCUS25285</name>
    <name evidence="14" type="ORF">GIL414_LOCUS2285</name>
    <name evidence="8" type="ORF">KQP761_LOCUS21526</name>
    <name evidence="11" type="ORF">MBJ925_LOCUS34035</name>
    <name evidence="16" type="ORF">OVN521_LOCUS11635</name>
    <name evidence="15" type="ORF">SMN809_LOCUS2990</name>
    <name evidence="12" type="ORF">UXM345_LOCUS707</name>
    <name evidence="10" type="ORF">WKI299_LOCUS23643</name>
    <name evidence="9" type="ORF">XDN619_LOCUS2712</name>
</gene>
<dbReference type="Proteomes" id="UP000681967">
    <property type="component" value="Unassembled WGS sequence"/>
</dbReference>
<comment type="caution">
    <text evidence="7">The sequence shown here is derived from an EMBL/GenBank/DDBJ whole genome shotgun (WGS) entry which is preliminary data.</text>
</comment>
<evidence type="ECO:0000256" key="1">
    <source>
        <dbReference type="ARBA" id="ARBA00004167"/>
    </source>
</evidence>